<proteinExistence type="predicted"/>
<accession>A0AAW9R9V8</accession>
<dbReference type="AlphaFoldDB" id="A0AAW9R9V8"/>
<dbReference type="EMBL" id="JAZHOG010000008">
    <property type="protein sequence ID" value="MEJ8568592.1"/>
    <property type="molecule type" value="Genomic_DNA"/>
</dbReference>
<name>A0AAW9R9V8_9GAMM</name>
<evidence type="ECO:0000313" key="1">
    <source>
        <dbReference type="EMBL" id="MEJ8568592.1"/>
    </source>
</evidence>
<dbReference type="Proteomes" id="UP001359886">
    <property type="component" value="Unassembled WGS sequence"/>
</dbReference>
<reference evidence="1 2" key="1">
    <citation type="submission" date="2024-02" db="EMBL/GenBank/DDBJ databases">
        <title>A novel Wenzhouxiangellaceae bacterium, isolated from coastal sediments.</title>
        <authorList>
            <person name="Du Z.-J."/>
            <person name="Ye Y.-Q."/>
            <person name="Zhang X.-Y."/>
        </authorList>
    </citation>
    <scope>NUCLEOTIDE SEQUENCE [LARGE SCALE GENOMIC DNA]</scope>
    <source>
        <strain evidence="1 2">CH-27</strain>
    </source>
</reference>
<keyword evidence="2" id="KW-1185">Reference proteome</keyword>
<organism evidence="1 2">
    <name type="scientific">Elongatibacter sediminis</name>
    <dbReference type="NCBI Taxonomy" id="3119006"/>
    <lineage>
        <taxon>Bacteria</taxon>
        <taxon>Pseudomonadati</taxon>
        <taxon>Pseudomonadota</taxon>
        <taxon>Gammaproteobacteria</taxon>
        <taxon>Chromatiales</taxon>
        <taxon>Wenzhouxiangellaceae</taxon>
        <taxon>Elongatibacter</taxon>
    </lineage>
</organism>
<dbReference type="RefSeq" id="WP_354695912.1">
    <property type="nucleotide sequence ID" value="NZ_JAZHOG010000008.1"/>
</dbReference>
<comment type="caution">
    <text evidence="1">The sequence shown here is derived from an EMBL/GenBank/DDBJ whole genome shotgun (WGS) entry which is preliminary data.</text>
</comment>
<evidence type="ECO:0000313" key="2">
    <source>
        <dbReference type="Proteomes" id="UP001359886"/>
    </source>
</evidence>
<gene>
    <name evidence="1" type="ORF">V3330_13245</name>
</gene>
<sequence>MKELNDVQRTRLAALADVLMPAGAGLPAASEVDVHLTWMDQALDAVPTMAPAILAALEVSGEPAEVVETLREESPDLFMALTFVLSGAYFMHPRVRQALGYEGLAVEPNPPLEGEAEYYLEDDLLQPVLERGPIYRQVPEEANNAGGTS</sequence>
<protein>
    <submittedName>
        <fullName evidence="1">Uncharacterized protein</fullName>
    </submittedName>
</protein>